<protein>
    <submittedName>
        <fullName evidence="1">Uncharacterized protein</fullName>
    </submittedName>
</protein>
<dbReference type="AlphaFoldDB" id="A0AAD6S2A9"/>
<reference evidence="1" key="1">
    <citation type="submission" date="2023-03" db="EMBL/GenBank/DDBJ databases">
        <title>Massive genome expansion in bonnet fungi (Mycena s.s.) driven by repeated elements and novel gene families across ecological guilds.</title>
        <authorList>
            <consortium name="Lawrence Berkeley National Laboratory"/>
            <person name="Harder C.B."/>
            <person name="Miyauchi S."/>
            <person name="Viragh M."/>
            <person name="Kuo A."/>
            <person name="Thoen E."/>
            <person name="Andreopoulos B."/>
            <person name="Lu D."/>
            <person name="Skrede I."/>
            <person name="Drula E."/>
            <person name="Henrissat B."/>
            <person name="Morin E."/>
            <person name="Kohler A."/>
            <person name="Barry K."/>
            <person name="LaButti K."/>
            <person name="Morin E."/>
            <person name="Salamov A."/>
            <person name="Lipzen A."/>
            <person name="Mereny Z."/>
            <person name="Hegedus B."/>
            <person name="Baldrian P."/>
            <person name="Stursova M."/>
            <person name="Weitz H."/>
            <person name="Taylor A."/>
            <person name="Grigoriev I.V."/>
            <person name="Nagy L.G."/>
            <person name="Martin F."/>
            <person name="Kauserud H."/>
        </authorList>
    </citation>
    <scope>NUCLEOTIDE SEQUENCE</scope>
    <source>
        <strain evidence="1">CBHHK200</strain>
    </source>
</reference>
<keyword evidence="2" id="KW-1185">Reference proteome</keyword>
<accession>A0AAD6S2A9</accession>
<dbReference type="EMBL" id="JARJCM010000395">
    <property type="protein sequence ID" value="KAJ7017592.1"/>
    <property type="molecule type" value="Genomic_DNA"/>
</dbReference>
<comment type="caution">
    <text evidence="1">The sequence shown here is derived from an EMBL/GenBank/DDBJ whole genome shotgun (WGS) entry which is preliminary data.</text>
</comment>
<evidence type="ECO:0000313" key="2">
    <source>
        <dbReference type="Proteomes" id="UP001218188"/>
    </source>
</evidence>
<dbReference type="Proteomes" id="UP001218188">
    <property type="component" value="Unassembled WGS sequence"/>
</dbReference>
<evidence type="ECO:0000313" key="1">
    <source>
        <dbReference type="EMBL" id="KAJ7017592.1"/>
    </source>
</evidence>
<organism evidence="1 2">
    <name type="scientific">Mycena alexandri</name>
    <dbReference type="NCBI Taxonomy" id="1745969"/>
    <lineage>
        <taxon>Eukaryota</taxon>
        <taxon>Fungi</taxon>
        <taxon>Dikarya</taxon>
        <taxon>Basidiomycota</taxon>
        <taxon>Agaricomycotina</taxon>
        <taxon>Agaricomycetes</taxon>
        <taxon>Agaricomycetidae</taxon>
        <taxon>Agaricales</taxon>
        <taxon>Marasmiineae</taxon>
        <taxon>Mycenaceae</taxon>
        <taxon>Mycena</taxon>
    </lineage>
</organism>
<feature type="non-terminal residue" evidence="1">
    <location>
        <position position="83"/>
    </location>
</feature>
<gene>
    <name evidence="1" type="ORF">C8F04DRAFT_884636</name>
</gene>
<proteinExistence type="predicted"/>
<feature type="non-terminal residue" evidence="1">
    <location>
        <position position="1"/>
    </location>
</feature>
<sequence>ERAKTRARSLRWTEEVDLLEEEMRRVLQFLTWRAGWWEEQIGRRGLPEGSQREGETAYATRQAALLIDLRDVFAQKWSGLAEL</sequence>
<name>A0AAD6S2A9_9AGAR</name>